<dbReference type="NCBIfam" id="NF033709">
    <property type="entry name" value="PorV_fam"/>
    <property type="match status" value="1"/>
</dbReference>
<sequence length="387" mass="42637">MKHKYTVPAGWLLAVMLLLCVVPSVFGQVSSDGRKGNVIPTGVPFLLVSPDARSSGMGDAGVALEDDANATFWNPSKMVYMKSNSSFSASYCPWLRNLANDASISYLNFQAKTDERTAIGLSMRYFNLGKVDLADADNTSQGVYSPYEYAFDASVARSFGDNFSLGFTLRYISSHIFNSDANYKLQSGSSVGADVSLFYRNTFSSFGKESRFSFGTNISNIGSKISYDNTSGSQMFLPANLKLGIANTWVLDNENELTLAVDLNKLLVPTPPQTDSVGRIVKGKRTDVSVPASIFGSFTDAPGGFSEEFREINYSAGLEYGFNHRFFLRTGYFYENPDKGNRQYATFGVGYKYNFMDFNFSYLAASQQKTPLANTLRFSVAFNLGQH</sequence>
<dbReference type="SUPFAM" id="SSF56935">
    <property type="entry name" value="Porins"/>
    <property type="match status" value="1"/>
</dbReference>
<name>A0A1G6ZQ14_9SPHI</name>
<dbReference type="AlphaFoldDB" id="A0A1G6ZQ14"/>
<dbReference type="InterPro" id="IPR047799">
    <property type="entry name" value="T9SS_OM_PorV"/>
</dbReference>
<dbReference type="Gene3D" id="2.40.160.60">
    <property type="entry name" value="Outer membrane protein transport protein (OMPP1/FadL/TodX)"/>
    <property type="match status" value="1"/>
</dbReference>
<dbReference type="STRING" id="1391627.SAMN05216464_103439"/>
<dbReference type="OrthoDB" id="9758448at2"/>
<accession>A0A1G6ZQ14</accession>
<evidence type="ECO:0000313" key="3">
    <source>
        <dbReference type="Proteomes" id="UP000199072"/>
    </source>
</evidence>
<reference evidence="2 3" key="1">
    <citation type="submission" date="2016-10" db="EMBL/GenBank/DDBJ databases">
        <authorList>
            <person name="de Groot N.N."/>
        </authorList>
    </citation>
    <scope>NUCLEOTIDE SEQUENCE [LARGE SCALE GENOMIC DNA]</scope>
    <source>
        <strain evidence="2 3">47C3B</strain>
    </source>
</reference>
<dbReference type="RefSeq" id="WP_091148590.1">
    <property type="nucleotide sequence ID" value="NZ_FNAI01000003.1"/>
</dbReference>
<evidence type="ECO:0000313" key="2">
    <source>
        <dbReference type="EMBL" id="SDE04307.1"/>
    </source>
</evidence>
<dbReference type="Proteomes" id="UP000199072">
    <property type="component" value="Unassembled WGS sequence"/>
</dbReference>
<gene>
    <name evidence="2" type="ORF">SAMN05216464_103439</name>
</gene>
<keyword evidence="3" id="KW-1185">Reference proteome</keyword>
<dbReference type="InterPro" id="IPR045741">
    <property type="entry name" value="PorV"/>
</dbReference>
<evidence type="ECO:0000259" key="1">
    <source>
        <dbReference type="Pfam" id="PF19572"/>
    </source>
</evidence>
<dbReference type="EMBL" id="FNAI01000003">
    <property type="protein sequence ID" value="SDE04307.1"/>
    <property type="molecule type" value="Genomic_DNA"/>
</dbReference>
<proteinExistence type="predicted"/>
<dbReference type="NCBIfam" id="NF033710">
    <property type="entry name" value="T9SS_OM_PorV"/>
    <property type="match status" value="1"/>
</dbReference>
<feature type="domain" description="Type IX secretion system protein PorV" evidence="1">
    <location>
        <begin position="36"/>
        <end position="272"/>
    </location>
</feature>
<protein>
    <submittedName>
        <fullName evidence="2">Long-chain fatty acid transport protein</fullName>
    </submittedName>
</protein>
<dbReference type="Pfam" id="PF19572">
    <property type="entry name" value="PorV"/>
    <property type="match status" value="1"/>
</dbReference>
<organism evidence="2 3">
    <name type="scientific">Mucilaginibacter pineti</name>
    <dbReference type="NCBI Taxonomy" id="1391627"/>
    <lineage>
        <taxon>Bacteria</taxon>
        <taxon>Pseudomonadati</taxon>
        <taxon>Bacteroidota</taxon>
        <taxon>Sphingobacteriia</taxon>
        <taxon>Sphingobacteriales</taxon>
        <taxon>Sphingobacteriaceae</taxon>
        <taxon>Mucilaginibacter</taxon>
    </lineage>
</organism>